<dbReference type="GO" id="GO:0031267">
    <property type="term" value="F:small GTPase binding"/>
    <property type="evidence" value="ECO:0007669"/>
    <property type="project" value="InterPro"/>
</dbReference>
<dbReference type="AlphaFoldDB" id="A0A183IBT1"/>
<dbReference type="GO" id="GO:0006611">
    <property type="term" value="P:protein export from nucleus"/>
    <property type="evidence" value="ECO:0007669"/>
    <property type="project" value="TreeGrafter"/>
</dbReference>
<dbReference type="Proteomes" id="UP000270296">
    <property type="component" value="Unassembled WGS sequence"/>
</dbReference>
<organism evidence="4">
    <name type="scientific">Soboliphyme baturini</name>
    <dbReference type="NCBI Taxonomy" id="241478"/>
    <lineage>
        <taxon>Eukaryota</taxon>
        <taxon>Metazoa</taxon>
        <taxon>Ecdysozoa</taxon>
        <taxon>Nematoda</taxon>
        <taxon>Enoplea</taxon>
        <taxon>Dorylaimia</taxon>
        <taxon>Dioctophymatida</taxon>
        <taxon>Dioctophymatoidea</taxon>
        <taxon>Soboliphymatidae</taxon>
        <taxon>Soboliphyme</taxon>
    </lineage>
</organism>
<dbReference type="PANTHER" id="PTHR10997:SF8">
    <property type="entry name" value="EXPORTIN-2"/>
    <property type="match status" value="1"/>
</dbReference>
<evidence type="ECO:0000313" key="4">
    <source>
        <dbReference type="WBParaSite" id="SBAD_0000110701-mRNA-1"/>
    </source>
</evidence>
<dbReference type="Pfam" id="PF03378">
    <property type="entry name" value="CAS_CSE1"/>
    <property type="match status" value="1"/>
</dbReference>
<dbReference type="GO" id="GO:0005049">
    <property type="term" value="F:nuclear export signal receptor activity"/>
    <property type="evidence" value="ECO:0007669"/>
    <property type="project" value="TreeGrafter"/>
</dbReference>
<dbReference type="PANTHER" id="PTHR10997">
    <property type="entry name" value="IMPORTIN-7, 8, 11"/>
    <property type="match status" value="1"/>
</dbReference>
<dbReference type="Gene3D" id="1.25.10.10">
    <property type="entry name" value="Leucine-rich Repeat Variant"/>
    <property type="match status" value="1"/>
</dbReference>
<dbReference type="OrthoDB" id="3268246at2759"/>
<feature type="domain" description="Exportin-2 C-terminal" evidence="1">
    <location>
        <begin position="2"/>
        <end position="402"/>
    </location>
</feature>
<dbReference type="GO" id="GO:0006606">
    <property type="term" value="P:protein import into nucleus"/>
    <property type="evidence" value="ECO:0007669"/>
    <property type="project" value="TreeGrafter"/>
</dbReference>
<accession>A0A183IBT1</accession>
<reference evidence="2 3" key="2">
    <citation type="submission" date="2018-11" db="EMBL/GenBank/DDBJ databases">
        <authorList>
            <consortium name="Pathogen Informatics"/>
        </authorList>
    </citation>
    <scope>NUCLEOTIDE SEQUENCE [LARGE SCALE GENOMIC DNA]</scope>
</reference>
<sequence>MMENLFWSFDQADSSENMFVMKGIMRCLLICSDDVEPYASDILTKLAQKLVDVSKNPSRPHFNHYLLESICVLIHGVSKNAKIQIPVFEKILFPIFQEILRTNVAEFMPYVFQVLALTLDLRPVGYGIPEPYANLYNFLLSPVLWESRGNIPALVRLLRSYLKVGCERVSSEQDLMALLGVFQKLVASKLSDGDAFYMLNSLVEYLPYDKLQPYMKNIFILLFTRLQNLKTLKYVKSFIVFTCLFCIKFGAAKLIEIVDNIQNGIFGMLLEKVILTDIDKVSTPMDKKICAIGLVKLLTDNLEPLVTGRYKMYWPLLLESEINLFTQKGTYDEPEEVADTFNFDATFSKLTYAAPENHDPTHVNNAEGFIVSALQTFHASNPGFLSSVVSNLQGDKKANLSQLLNNIGIKVL</sequence>
<dbReference type="SUPFAM" id="SSF48371">
    <property type="entry name" value="ARM repeat"/>
    <property type="match status" value="1"/>
</dbReference>
<dbReference type="GO" id="GO:0005635">
    <property type="term" value="C:nuclear envelope"/>
    <property type="evidence" value="ECO:0007669"/>
    <property type="project" value="TreeGrafter"/>
</dbReference>
<keyword evidence="3" id="KW-1185">Reference proteome</keyword>
<evidence type="ECO:0000313" key="2">
    <source>
        <dbReference type="EMBL" id="VDO93119.1"/>
    </source>
</evidence>
<evidence type="ECO:0000313" key="3">
    <source>
        <dbReference type="Proteomes" id="UP000270296"/>
    </source>
</evidence>
<dbReference type="GO" id="GO:0005829">
    <property type="term" value="C:cytosol"/>
    <property type="evidence" value="ECO:0007669"/>
    <property type="project" value="TreeGrafter"/>
</dbReference>
<name>A0A183IBT1_9BILA</name>
<protein>
    <submittedName>
        <fullName evidence="4">CAS_CSE1 domain-containing protein</fullName>
    </submittedName>
</protein>
<dbReference type="InterPro" id="IPR016024">
    <property type="entry name" value="ARM-type_fold"/>
</dbReference>
<evidence type="ECO:0000259" key="1">
    <source>
        <dbReference type="Pfam" id="PF03378"/>
    </source>
</evidence>
<reference evidence="4" key="1">
    <citation type="submission" date="2016-06" db="UniProtKB">
        <authorList>
            <consortium name="WormBaseParasite"/>
        </authorList>
    </citation>
    <scope>IDENTIFICATION</scope>
</reference>
<dbReference type="WBParaSite" id="SBAD_0000110701-mRNA-1">
    <property type="protein sequence ID" value="SBAD_0000110701-mRNA-1"/>
    <property type="gene ID" value="SBAD_0000110701"/>
</dbReference>
<dbReference type="InterPro" id="IPR011989">
    <property type="entry name" value="ARM-like"/>
</dbReference>
<dbReference type="InterPro" id="IPR005043">
    <property type="entry name" value="XPO2_C"/>
</dbReference>
<gene>
    <name evidence="2" type="ORF">SBAD_LOCUS1075</name>
</gene>
<dbReference type="EMBL" id="UZAM01006702">
    <property type="protein sequence ID" value="VDO93119.1"/>
    <property type="molecule type" value="Genomic_DNA"/>
</dbReference>
<proteinExistence type="predicted"/>